<feature type="chain" id="PRO_5047536902" description="DUF995 domain-containing protein" evidence="1">
    <location>
        <begin position="24"/>
        <end position="158"/>
    </location>
</feature>
<proteinExistence type="predicted"/>
<dbReference type="Pfam" id="PF06191">
    <property type="entry name" value="DUF995"/>
    <property type="match status" value="1"/>
</dbReference>
<evidence type="ECO:0000256" key="1">
    <source>
        <dbReference type="SAM" id="SignalP"/>
    </source>
</evidence>
<evidence type="ECO:0000313" key="2">
    <source>
        <dbReference type="EMBL" id="MET3612029.1"/>
    </source>
</evidence>
<dbReference type="Proteomes" id="UP001549047">
    <property type="component" value="Unassembled WGS sequence"/>
</dbReference>
<reference evidence="2 3" key="1">
    <citation type="submission" date="2024-06" db="EMBL/GenBank/DDBJ databases">
        <title>Genomic Encyclopedia of Type Strains, Phase IV (KMG-IV): sequencing the most valuable type-strain genomes for metagenomic binning, comparative biology and taxonomic classification.</title>
        <authorList>
            <person name="Goeker M."/>
        </authorList>
    </citation>
    <scope>NUCLEOTIDE SEQUENCE [LARGE SCALE GENOMIC DNA]</scope>
    <source>
        <strain evidence="2 3">DSM 29780</strain>
    </source>
</reference>
<protein>
    <recommendedName>
        <fullName evidence="4">DUF995 domain-containing protein</fullName>
    </recommendedName>
</protein>
<dbReference type="RefSeq" id="WP_354554617.1">
    <property type="nucleotide sequence ID" value="NZ_JBEPMB010000001.1"/>
</dbReference>
<sequence>MSIVKTLTAISLCALLPLDAAYASKLPKTATKLSSAEVTKIYAGMSANYDRGKAYYAPDGTYFMVGMDNSWYGEGKWTVKGNKACTSLTWHSVKDGKSGNAPGFCNAWYKNGNDYWSLWDGNKGKKGYPTDFWYNGELKKMQNGDAVTATYNSLKNKK</sequence>
<name>A0ABV2IU60_9HYPH</name>
<comment type="caution">
    <text evidence="2">The sequence shown here is derived from an EMBL/GenBank/DDBJ whole genome shotgun (WGS) entry which is preliminary data.</text>
</comment>
<evidence type="ECO:0008006" key="4">
    <source>
        <dbReference type="Google" id="ProtNLM"/>
    </source>
</evidence>
<keyword evidence="3" id="KW-1185">Reference proteome</keyword>
<keyword evidence="1" id="KW-0732">Signal</keyword>
<accession>A0ABV2IU60</accession>
<gene>
    <name evidence="2" type="ORF">ABID16_000334</name>
</gene>
<organism evidence="2 3">
    <name type="scientific">Rhizobium aquaticum</name>
    <dbReference type="NCBI Taxonomy" id="1549636"/>
    <lineage>
        <taxon>Bacteria</taxon>
        <taxon>Pseudomonadati</taxon>
        <taxon>Pseudomonadota</taxon>
        <taxon>Alphaproteobacteria</taxon>
        <taxon>Hyphomicrobiales</taxon>
        <taxon>Rhizobiaceae</taxon>
        <taxon>Rhizobium/Agrobacterium group</taxon>
        <taxon>Rhizobium</taxon>
    </lineage>
</organism>
<feature type="signal peptide" evidence="1">
    <location>
        <begin position="1"/>
        <end position="23"/>
    </location>
</feature>
<dbReference type="InterPro" id="IPR009337">
    <property type="entry name" value="DUF995"/>
</dbReference>
<dbReference type="EMBL" id="JBEPMB010000001">
    <property type="protein sequence ID" value="MET3612029.1"/>
    <property type="molecule type" value="Genomic_DNA"/>
</dbReference>
<evidence type="ECO:0000313" key="3">
    <source>
        <dbReference type="Proteomes" id="UP001549047"/>
    </source>
</evidence>